<comment type="caution">
    <text evidence="9">The sequence shown here is derived from an EMBL/GenBank/DDBJ whole genome shotgun (WGS) entry which is preliminary data.</text>
</comment>
<feature type="compositionally biased region" description="Basic and acidic residues" evidence="6">
    <location>
        <begin position="378"/>
        <end position="408"/>
    </location>
</feature>
<keyword evidence="1" id="KW-0547">Nucleotide-binding</keyword>
<dbReference type="GO" id="GO:0003724">
    <property type="term" value="F:RNA helicase activity"/>
    <property type="evidence" value="ECO:0007669"/>
    <property type="project" value="UniProtKB-EC"/>
</dbReference>
<evidence type="ECO:0000256" key="2">
    <source>
        <dbReference type="ARBA" id="ARBA00022801"/>
    </source>
</evidence>
<dbReference type="SMART" id="SM00490">
    <property type="entry name" value="HELICc"/>
    <property type="match status" value="1"/>
</dbReference>
<dbReference type="GO" id="GO:0003676">
    <property type="term" value="F:nucleic acid binding"/>
    <property type="evidence" value="ECO:0007669"/>
    <property type="project" value="InterPro"/>
</dbReference>
<dbReference type="CDD" id="cd00268">
    <property type="entry name" value="DEADc"/>
    <property type="match status" value="1"/>
</dbReference>
<dbReference type="PROSITE" id="PS51194">
    <property type="entry name" value="HELICASE_CTER"/>
    <property type="match status" value="1"/>
</dbReference>
<dbReference type="Gene3D" id="3.40.50.300">
    <property type="entry name" value="P-loop containing nucleotide triphosphate hydrolases"/>
    <property type="match status" value="2"/>
</dbReference>
<dbReference type="Pfam" id="PF00270">
    <property type="entry name" value="DEAD"/>
    <property type="match status" value="1"/>
</dbReference>
<comment type="similarity">
    <text evidence="5">Belongs to the DEAD box helicase family.</text>
</comment>
<dbReference type="CDD" id="cd18787">
    <property type="entry name" value="SF2_C_DEAD"/>
    <property type="match status" value="1"/>
</dbReference>
<dbReference type="InterPro" id="IPR027417">
    <property type="entry name" value="P-loop_NTPase"/>
</dbReference>
<evidence type="ECO:0000256" key="1">
    <source>
        <dbReference type="ARBA" id="ARBA00022741"/>
    </source>
</evidence>
<keyword evidence="3 9" id="KW-0347">Helicase</keyword>
<dbReference type="Pfam" id="PF00271">
    <property type="entry name" value="Helicase_C"/>
    <property type="match status" value="1"/>
</dbReference>
<evidence type="ECO:0000259" key="8">
    <source>
        <dbReference type="PROSITE" id="PS51194"/>
    </source>
</evidence>
<name>A0AA46BMB3_9MICO</name>
<accession>A0AA46BMB3</accession>
<dbReference type="Proteomes" id="UP000254118">
    <property type="component" value="Unassembled WGS sequence"/>
</dbReference>
<evidence type="ECO:0000256" key="4">
    <source>
        <dbReference type="ARBA" id="ARBA00022840"/>
    </source>
</evidence>
<evidence type="ECO:0000259" key="7">
    <source>
        <dbReference type="PROSITE" id="PS51192"/>
    </source>
</evidence>
<evidence type="ECO:0000313" key="10">
    <source>
        <dbReference type="Proteomes" id="UP000254118"/>
    </source>
</evidence>
<dbReference type="InterPro" id="IPR001650">
    <property type="entry name" value="Helicase_C-like"/>
</dbReference>
<feature type="compositionally biased region" description="Basic and acidic residues" evidence="6">
    <location>
        <begin position="83"/>
        <end position="156"/>
    </location>
</feature>
<sequence>MPDFQQETNSDSGTSSRSERHSGPKQRWSPARKAQARKAKEKPLSPREQRRAAEFGKDRRDGDRGGFRGGFRGERGGYQGGRGFDRPGRFDEDRRDERRGDRDDRGGFRGNRRDFRDGDRGGFRGERGFDRGERGGYRGDRDNRRDGDRGGFRGERGGYQGGRGFDRPGRFDEDRRDERRGDRDDRGGFRGNRRDFRDGDRGGFRGERGFDRGERGGYRGDRDNRRDGDRGGFRGERGGYQGGRGFDRPGRFDEDRRDERRGDRDDRGGFRGNRRDFRDGDRGGFRGERGFDRGERGGYRGDRDNRRDGDRGGFRGGDRGGFRGERGFDRDNHREERGSYRRNDEHTHHEKREFRGRDEQRRTHSGSDFARDKHRRPRSYDPARVEEAPREYEAERMRRAERPRRVEIPEDPTQGFQGLGVPMPIVERLARDGIAEPFPIQTATIPDAIAGRDVLGRGRTGSGKTMAFGIPVLTRLAGRSSEPRCPRAVILSPTRELAMQIGDAIGPLAKEMNLRHKLVAGGMPYEPQINALERGVDILVATPGRINDLVERGAACLDNVEIFVLDEADLMADMGFLPDITTLLEAIPETGQRLLFSATLDKGIDDVVEKYLHDPVVHSTDEAKASVATMSHHIFLVDPKYKKPITGDIANRPGRTVVFVRTKLGADRVAMQLREQGVFAAALHGGLNQGMRTRILAAFKDGTLPVLVATDVASRGIHVDDVSAVLQVDPPRDHKDYLHRAGRTARAGSNGVVVTLALPHQRKLMKRIASDAGLEVEPQKVDLGHREIIETTGASRPSGEPISEERLRAITDPPRRPRGGFKGGRGGFKGGRGHGRGGHDRPRRRYED</sequence>
<evidence type="ECO:0000256" key="5">
    <source>
        <dbReference type="ARBA" id="ARBA00038437"/>
    </source>
</evidence>
<feature type="compositionally biased region" description="Basic and acidic residues" evidence="6">
    <location>
        <begin position="803"/>
        <end position="815"/>
    </location>
</feature>
<dbReference type="EC" id="3.6.4.13" evidence="9"/>
<proteinExistence type="inferred from homology"/>
<dbReference type="PROSITE" id="PS51192">
    <property type="entry name" value="HELICASE_ATP_BIND_1"/>
    <property type="match status" value="1"/>
</dbReference>
<dbReference type="PANTHER" id="PTHR47959">
    <property type="entry name" value="ATP-DEPENDENT RNA HELICASE RHLE-RELATED"/>
    <property type="match status" value="1"/>
</dbReference>
<dbReference type="InterPro" id="IPR044742">
    <property type="entry name" value="DEAD/DEAH_RhlB"/>
</dbReference>
<evidence type="ECO:0000313" key="9">
    <source>
        <dbReference type="EMBL" id="STD06927.1"/>
    </source>
</evidence>
<dbReference type="AlphaFoldDB" id="A0AA46BMB3"/>
<dbReference type="GO" id="GO:0005524">
    <property type="term" value="F:ATP binding"/>
    <property type="evidence" value="ECO:0007669"/>
    <property type="project" value="UniProtKB-KW"/>
</dbReference>
<keyword evidence="4" id="KW-0067">ATP-binding</keyword>
<feature type="compositionally biased region" description="Basic and acidic residues" evidence="6">
    <location>
        <begin position="41"/>
        <end position="75"/>
    </location>
</feature>
<gene>
    <name evidence="9" type="primary">rhlE_2</name>
    <name evidence="9" type="ORF">NCTC7915_00713</name>
</gene>
<dbReference type="GO" id="GO:0005829">
    <property type="term" value="C:cytosol"/>
    <property type="evidence" value="ECO:0007669"/>
    <property type="project" value="TreeGrafter"/>
</dbReference>
<feature type="compositionally biased region" description="Polar residues" evidence="6">
    <location>
        <begin position="1"/>
        <end position="16"/>
    </location>
</feature>
<feature type="region of interest" description="Disordered" evidence="6">
    <location>
        <begin position="1"/>
        <end position="420"/>
    </location>
</feature>
<dbReference type="EMBL" id="UFYA01000001">
    <property type="protein sequence ID" value="STD06927.1"/>
    <property type="molecule type" value="Genomic_DNA"/>
</dbReference>
<keyword evidence="2 9" id="KW-0378">Hydrolase</keyword>
<feature type="compositionally biased region" description="Basic and acidic residues" evidence="6">
    <location>
        <begin position="245"/>
        <end position="362"/>
    </location>
</feature>
<reference evidence="9 10" key="1">
    <citation type="submission" date="2018-06" db="EMBL/GenBank/DDBJ databases">
        <authorList>
            <consortium name="Pathogen Informatics"/>
            <person name="Doyle S."/>
        </authorList>
    </citation>
    <scope>NUCLEOTIDE SEQUENCE [LARGE SCALE GENOMIC DNA]</scope>
    <source>
        <strain evidence="9 10">NCTC7915</strain>
    </source>
</reference>
<dbReference type="RefSeq" id="WP_115029883.1">
    <property type="nucleotide sequence ID" value="NZ_UFYA01000001.1"/>
</dbReference>
<feature type="domain" description="Helicase ATP-binding" evidence="7">
    <location>
        <begin position="445"/>
        <end position="618"/>
    </location>
</feature>
<feature type="region of interest" description="Disordered" evidence="6">
    <location>
        <begin position="786"/>
        <end position="848"/>
    </location>
</feature>
<dbReference type="InterPro" id="IPR014001">
    <property type="entry name" value="Helicase_ATP-bd"/>
</dbReference>
<dbReference type="InterPro" id="IPR011545">
    <property type="entry name" value="DEAD/DEAH_box_helicase_dom"/>
</dbReference>
<dbReference type="SMART" id="SM00487">
    <property type="entry name" value="DEXDc"/>
    <property type="match status" value="1"/>
</dbReference>
<feature type="domain" description="Helicase C-terminal" evidence="8">
    <location>
        <begin position="636"/>
        <end position="789"/>
    </location>
</feature>
<protein>
    <submittedName>
        <fullName evidence="9">ATP-dependent RNA helicase rhlE</fullName>
        <ecNumber evidence="9">3.6.4.13</ecNumber>
    </submittedName>
</protein>
<feature type="compositionally biased region" description="Gly residues" evidence="6">
    <location>
        <begin position="820"/>
        <end position="830"/>
    </location>
</feature>
<dbReference type="SUPFAM" id="SSF52540">
    <property type="entry name" value="P-loop containing nucleoside triphosphate hydrolases"/>
    <property type="match status" value="1"/>
</dbReference>
<dbReference type="PANTHER" id="PTHR47959:SF13">
    <property type="entry name" value="ATP-DEPENDENT RNA HELICASE RHLE"/>
    <property type="match status" value="1"/>
</dbReference>
<dbReference type="GO" id="GO:0016787">
    <property type="term" value="F:hydrolase activity"/>
    <property type="evidence" value="ECO:0007669"/>
    <property type="project" value="UniProtKB-KW"/>
</dbReference>
<dbReference type="InterPro" id="IPR050079">
    <property type="entry name" value="DEAD_box_RNA_helicase"/>
</dbReference>
<feature type="compositionally biased region" description="Basic and acidic residues" evidence="6">
    <location>
        <begin position="164"/>
        <end position="237"/>
    </location>
</feature>
<evidence type="ECO:0000256" key="3">
    <source>
        <dbReference type="ARBA" id="ARBA00022806"/>
    </source>
</evidence>
<organism evidence="9 10">
    <name type="scientific">Dermatophilus congolensis</name>
    <dbReference type="NCBI Taxonomy" id="1863"/>
    <lineage>
        <taxon>Bacteria</taxon>
        <taxon>Bacillati</taxon>
        <taxon>Actinomycetota</taxon>
        <taxon>Actinomycetes</taxon>
        <taxon>Micrococcales</taxon>
        <taxon>Dermatophilaceae</taxon>
        <taxon>Dermatophilus</taxon>
    </lineage>
</organism>
<feature type="compositionally biased region" description="Basic and acidic residues" evidence="6">
    <location>
        <begin position="837"/>
        <end position="848"/>
    </location>
</feature>
<evidence type="ECO:0000256" key="6">
    <source>
        <dbReference type="SAM" id="MobiDB-lite"/>
    </source>
</evidence>